<protein>
    <submittedName>
        <fullName evidence="3">Aminodeoxychorismate/anthranilate synthase component II</fullName>
    </submittedName>
</protein>
<dbReference type="Proteomes" id="UP000264310">
    <property type="component" value="Unassembled WGS sequence"/>
</dbReference>
<dbReference type="EMBL" id="QURL01000004">
    <property type="protein sequence ID" value="RFC63585.1"/>
    <property type="molecule type" value="Genomic_DNA"/>
</dbReference>
<dbReference type="FunFam" id="3.40.50.880:FF:000003">
    <property type="entry name" value="Anthranilate synthase component II"/>
    <property type="match status" value="1"/>
</dbReference>
<comment type="caution">
    <text evidence="3">The sequence shown here is derived from an EMBL/GenBank/DDBJ whole genome shotgun (WGS) entry which is preliminary data.</text>
</comment>
<evidence type="ECO:0000313" key="3">
    <source>
        <dbReference type="EMBL" id="RFC63585.1"/>
    </source>
</evidence>
<organism evidence="3 4">
    <name type="scientific">Fulvimarina endophytica</name>
    <dbReference type="NCBI Taxonomy" id="2293836"/>
    <lineage>
        <taxon>Bacteria</taxon>
        <taxon>Pseudomonadati</taxon>
        <taxon>Pseudomonadota</taxon>
        <taxon>Alphaproteobacteria</taxon>
        <taxon>Hyphomicrobiales</taxon>
        <taxon>Aurantimonadaceae</taxon>
        <taxon>Fulvimarina</taxon>
    </lineage>
</organism>
<dbReference type="SUPFAM" id="SSF52317">
    <property type="entry name" value="Class I glutamine amidotransferase-like"/>
    <property type="match status" value="1"/>
</dbReference>
<dbReference type="OrthoDB" id="9803598at2"/>
<dbReference type="AlphaFoldDB" id="A0A371X2X4"/>
<sequence>MRVLVLDNYDSFVFNVARYLERLGAETLVHRNDRIDLTSIAEMSPDAIVVSPGPCSPREAGISCDLVRRFSGTVPILGICLGHQVIGDVFGGRVTRALRPMHGRASPMLHDGANLFEGLKPGTMAGRYHSLIVEETPELLAGFTIDAHSPDGEIMALSHRSHPTFGVQFHPESILTEDGSTLLQSFLRRADAFSRAPR</sequence>
<dbReference type="PANTHER" id="PTHR43418">
    <property type="entry name" value="MULTIFUNCTIONAL TRYPTOPHAN BIOSYNTHESIS PROTEIN-RELATED"/>
    <property type="match status" value="1"/>
</dbReference>
<feature type="domain" description="Glutamine amidotransferase" evidence="2">
    <location>
        <begin position="4"/>
        <end position="188"/>
    </location>
</feature>
<reference evidence="3 4" key="1">
    <citation type="submission" date="2018-08" db="EMBL/GenBank/DDBJ databases">
        <title>Fulvimarina sp. 85, whole genome shotgun sequence.</title>
        <authorList>
            <person name="Tuo L."/>
        </authorList>
    </citation>
    <scope>NUCLEOTIDE SEQUENCE [LARGE SCALE GENOMIC DNA]</scope>
    <source>
        <strain evidence="3 4">85</strain>
    </source>
</reference>
<dbReference type="InterPro" id="IPR006221">
    <property type="entry name" value="TrpG/PapA_dom"/>
</dbReference>
<evidence type="ECO:0000256" key="1">
    <source>
        <dbReference type="ARBA" id="ARBA00022962"/>
    </source>
</evidence>
<dbReference type="NCBIfam" id="TIGR00566">
    <property type="entry name" value="trpG_papA"/>
    <property type="match status" value="1"/>
</dbReference>
<accession>A0A371X2X4</accession>
<dbReference type="InterPro" id="IPR029062">
    <property type="entry name" value="Class_I_gatase-like"/>
</dbReference>
<dbReference type="Gene3D" id="3.40.50.880">
    <property type="match status" value="1"/>
</dbReference>
<dbReference type="GO" id="GO:0005829">
    <property type="term" value="C:cytosol"/>
    <property type="evidence" value="ECO:0007669"/>
    <property type="project" value="TreeGrafter"/>
</dbReference>
<dbReference type="PRINTS" id="PR00099">
    <property type="entry name" value="CPSGATASE"/>
</dbReference>
<dbReference type="PROSITE" id="PS51273">
    <property type="entry name" value="GATASE_TYPE_1"/>
    <property type="match status" value="1"/>
</dbReference>
<dbReference type="GO" id="GO:0004049">
    <property type="term" value="F:anthranilate synthase activity"/>
    <property type="evidence" value="ECO:0007669"/>
    <property type="project" value="TreeGrafter"/>
</dbReference>
<gene>
    <name evidence="3" type="ORF">DYI37_11285</name>
</gene>
<dbReference type="InterPro" id="IPR017926">
    <property type="entry name" value="GATASE"/>
</dbReference>
<evidence type="ECO:0000313" key="4">
    <source>
        <dbReference type="Proteomes" id="UP000264310"/>
    </source>
</evidence>
<keyword evidence="1" id="KW-0315">Glutamine amidotransferase</keyword>
<dbReference type="PANTHER" id="PTHR43418:SF4">
    <property type="entry name" value="MULTIFUNCTIONAL TRYPTOPHAN BIOSYNTHESIS PROTEIN"/>
    <property type="match status" value="1"/>
</dbReference>
<dbReference type="PRINTS" id="PR00096">
    <property type="entry name" value="GATASE"/>
</dbReference>
<dbReference type="CDD" id="cd01743">
    <property type="entry name" value="GATase1_Anthranilate_Synthase"/>
    <property type="match status" value="1"/>
</dbReference>
<dbReference type="GO" id="GO:0000162">
    <property type="term" value="P:L-tryptophan biosynthetic process"/>
    <property type="evidence" value="ECO:0007669"/>
    <property type="project" value="TreeGrafter"/>
</dbReference>
<proteinExistence type="predicted"/>
<dbReference type="InterPro" id="IPR050472">
    <property type="entry name" value="Anth_synth/Amidotransfase"/>
</dbReference>
<keyword evidence="4" id="KW-1185">Reference proteome</keyword>
<evidence type="ECO:0000259" key="2">
    <source>
        <dbReference type="Pfam" id="PF00117"/>
    </source>
</evidence>
<dbReference type="PRINTS" id="PR00097">
    <property type="entry name" value="ANTSNTHASEII"/>
</dbReference>
<dbReference type="Pfam" id="PF00117">
    <property type="entry name" value="GATase"/>
    <property type="match status" value="1"/>
</dbReference>
<dbReference type="RefSeq" id="WP_116683316.1">
    <property type="nucleotide sequence ID" value="NZ_QURL01000004.1"/>
</dbReference>
<name>A0A371X2X4_9HYPH</name>